<reference evidence="4 5" key="1">
    <citation type="journal article" date="2015" name="Genome Announc.">
        <title>Expanding the biotechnology potential of lactobacilli through comparative genomics of 213 strains and associated genera.</title>
        <authorList>
            <person name="Sun Z."/>
            <person name="Harris H.M."/>
            <person name="McCann A."/>
            <person name="Guo C."/>
            <person name="Argimon S."/>
            <person name="Zhang W."/>
            <person name="Yang X."/>
            <person name="Jeffery I.B."/>
            <person name="Cooney J.C."/>
            <person name="Kagawa T.F."/>
            <person name="Liu W."/>
            <person name="Song Y."/>
            <person name="Salvetti E."/>
            <person name="Wrobel A."/>
            <person name="Rasinkangas P."/>
            <person name="Parkhill J."/>
            <person name="Rea M.C."/>
            <person name="O'Sullivan O."/>
            <person name="Ritari J."/>
            <person name="Douillard F.P."/>
            <person name="Paul Ross R."/>
            <person name="Yang R."/>
            <person name="Briner A.E."/>
            <person name="Felis G.E."/>
            <person name="de Vos W.M."/>
            <person name="Barrangou R."/>
            <person name="Klaenhammer T.R."/>
            <person name="Caufield P.W."/>
            <person name="Cui Y."/>
            <person name="Zhang H."/>
            <person name="O'Toole P.W."/>
        </authorList>
    </citation>
    <scope>NUCLEOTIDE SEQUENCE [LARGE SCALE GENOMIC DNA]</scope>
    <source>
        <strain evidence="4 5">DSM 20634</strain>
    </source>
</reference>
<dbReference type="Gene3D" id="3.90.180.10">
    <property type="entry name" value="Medium-chain alcohol dehydrogenases, catalytic domain"/>
    <property type="match status" value="1"/>
</dbReference>
<dbReference type="GO" id="GO:0005829">
    <property type="term" value="C:cytosol"/>
    <property type="evidence" value="ECO:0007669"/>
    <property type="project" value="TreeGrafter"/>
</dbReference>
<dbReference type="PANTHER" id="PTHR48106:SF13">
    <property type="entry name" value="QUINONE OXIDOREDUCTASE-RELATED"/>
    <property type="match status" value="1"/>
</dbReference>
<dbReference type="GO" id="GO:0070402">
    <property type="term" value="F:NADPH binding"/>
    <property type="evidence" value="ECO:0007669"/>
    <property type="project" value="TreeGrafter"/>
</dbReference>
<dbReference type="GO" id="GO:0035925">
    <property type="term" value="F:mRNA 3'-UTR AU-rich region binding"/>
    <property type="evidence" value="ECO:0007669"/>
    <property type="project" value="TreeGrafter"/>
</dbReference>
<dbReference type="PATRIC" id="fig|1423813.3.peg.286"/>
<keyword evidence="5" id="KW-1185">Reference proteome</keyword>
<evidence type="ECO:0000313" key="4">
    <source>
        <dbReference type="EMBL" id="KRM60795.1"/>
    </source>
</evidence>
<keyword evidence="1" id="KW-0521">NADP</keyword>
<dbReference type="SMART" id="SM00829">
    <property type="entry name" value="PKS_ER"/>
    <property type="match status" value="1"/>
</dbReference>
<dbReference type="STRING" id="1423813.FC26_GL000277"/>
<dbReference type="Gene3D" id="3.40.50.720">
    <property type="entry name" value="NAD(P)-binding Rossmann-like Domain"/>
    <property type="match status" value="1"/>
</dbReference>
<dbReference type="GO" id="GO:0003960">
    <property type="term" value="F:quinone reductase (NADPH) activity"/>
    <property type="evidence" value="ECO:0007669"/>
    <property type="project" value="TreeGrafter"/>
</dbReference>
<sequence>MGMRALYFNKFGSVDVLRYGELADPTITASDVLVQTTYIGLNYADIYRRRGTYHIESHDPYIDGYEGVGTVVAVGADVTHVGLGERVLFVDVPLANAELVRVSADHIIQVPDSLSDQDVASIGLQGLTADFLVHDLAQNVAGKRVLVHGISGGVGQLLAQILVAQGAEVTGIVSTPAKQRLAQSLGVQQVFLRNTDWSTACVATFDLVFDGAGVTLPTSLRVLKHRGRVIFYGMAGGNPPAIDPVALLAESKSILTGDLWDYLDSFAARQTRSQRLFQYVARQQIKLNPSTIMPLAAGKAAHQLLESGKSTGKILLQPESK</sequence>
<dbReference type="SUPFAM" id="SSF50129">
    <property type="entry name" value="GroES-like"/>
    <property type="match status" value="1"/>
</dbReference>
<keyword evidence="2" id="KW-0560">Oxidoreductase</keyword>
<dbReference type="InterPro" id="IPR013154">
    <property type="entry name" value="ADH-like_N"/>
</dbReference>
<accession>A0A0R2A9R0</accession>
<feature type="domain" description="Enoyl reductase (ER)" evidence="3">
    <location>
        <begin position="12"/>
        <end position="316"/>
    </location>
</feature>
<organism evidence="4 5">
    <name type="scientific">Paucilactobacillus vaccinostercus DSM 20634</name>
    <dbReference type="NCBI Taxonomy" id="1423813"/>
    <lineage>
        <taxon>Bacteria</taxon>
        <taxon>Bacillati</taxon>
        <taxon>Bacillota</taxon>
        <taxon>Bacilli</taxon>
        <taxon>Lactobacillales</taxon>
        <taxon>Lactobacillaceae</taxon>
        <taxon>Paucilactobacillus</taxon>
    </lineage>
</organism>
<dbReference type="EMBL" id="AYYY01000061">
    <property type="protein sequence ID" value="KRM60795.1"/>
    <property type="molecule type" value="Genomic_DNA"/>
</dbReference>
<dbReference type="SUPFAM" id="SSF51735">
    <property type="entry name" value="NAD(P)-binding Rossmann-fold domains"/>
    <property type="match status" value="1"/>
</dbReference>
<name>A0A0R2A9R0_9LACO</name>
<dbReference type="InterPro" id="IPR036291">
    <property type="entry name" value="NAD(P)-bd_dom_sf"/>
</dbReference>
<evidence type="ECO:0000313" key="5">
    <source>
        <dbReference type="Proteomes" id="UP000051733"/>
    </source>
</evidence>
<dbReference type="Pfam" id="PF08240">
    <property type="entry name" value="ADH_N"/>
    <property type="match status" value="1"/>
</dbReference>
<dbReference type="AlphaFoldDB" id="A0A0R2A9R0"/>
<protein>
    <submittedName>
        <fullName evidence="4">NADPH quinone reductase</fullName>
    </submittedName>
</protein>
<dbReference type="PANTHER" id="PTHR48106">
    <property type="entry name" value="QUINONE OXIDOREDUCTASE PIG3-RELATED"/>
    <property type="match status" value="1"/>
</dbReference>
<dbReference type="Pfam" id="PF00107">
    <property type="entry name" value="ADH_zinc_N"/>
    <property type="match status" value="1"/>
</dbReference>
<comment type="caution">
    <text evidence="4">The sequence shown here is derived from an EMBL/GenBank/DDBJ whole genome shotgun (WGS) entry which is preliminary data.</text>
</comment>
<evidence type="ECO:0000259" key="3">
    <source>
        <dbReference type="SMART" id="SM00829"/>
    </source>
</evidence>
<dbReference type="InterPro" id="IPR011032">
    <property type="entry name" value="GroES-like_sf"/>
</dbReference>
<dbReference type="Proteomes" id="UP000051733">
    <property type="component" value="Unassembled WGS sequence"/>
</dbReference>
<evidence type="ECO:0000256" key="1">
    <source>
        <dbReference type="ARBA" id="ARBA00022857"/>
    </source>
</evidence>
<gene>
    <name evidence="4" type="ORF">FC26_GL000277</name>
</gene>
<proteinExistence type="predicted"/>
<dbReference type="InterPro" id="IPR020843">
    <property type="entry name" value="ER"/>
</dbReference>
<evidence type="ECO:0000256" key="2">
    <source>
        <dbReference type="ARBA" id="ARBA00023002"/>
    </source>
</evidence>
<dbReference type="InterPro" id="IPR013149">
    <property type="entry name" value="ADH-like_C"/>
</dbReference>